<proteinExistence type="predicted"/>
<dbReference type="EMBL" id="PDCK01000039">
    <property type="protein sequence ID" value="PRQ58867.1"/>
    <property type="molecule type" value="Genomic_DNA"/>
</dbReference>
<name>A0A2P6SJM8_ROSCH</name>
<dbReference type="PANTHER" id="PTHR34130">
    <property type="entry name" value="OS08G0243800 PROTEIN"/>
    <property type="match status" value="1"/>
</dbReference>
<dbReference type="Gramene" id="PRQ58867">
    <property type="protein sequence ID" value="PRQ58867"/>
    <property type="gene ID" value="RchiOBHm_Chr1g0363961"/>
</dbReference>
<dbReference type="Proteomes" id="UP000238479">
    <property type="component" value="Chromosome 1"/>
</dbReference>
<evidence type="ECO:0000313" key="3">
    <source>
        <dbReference type="Proteomes" id="UP000238479"/>
    </source>
</evidence>
<feature type="region of interest" description="Disordered" evidence="1">
    <location>
        <begin position="152"/>
        <end position="173"/>
    </location>
</feature>
<accession>A0A2P6SJM8</accession>
<feature type="region of interest" description="Disordered" evidence="1">
    <location>
        <begin position="1"/>
        <end position="24"/>
    </location>
</feature>
<sequence length="198" mass="22143">MESHNPHFEAPVQDSGFAFEQDQEEDALSLCDLPLHEHSEEESPASVSEPEDFFEFAVDPVYGYYPMDIVFCGKSIPCSKPMNKQFGSRSESFKLGHCPSSQSHHVIQEHKSLKSKSSNSRKHLIGLVKYHQQEMDLNEIRKRQGRRAPVAMFPVNGGEKPEVKSEGKGQSGVMRPLRCRSHLLSALAKAALGCIPHV</sequence>
<comment type="caution">
    <text evidence="2">The sequence shown here is derived from an EMBL/GenBank/DDBJ whole genome shotgun (WGS) entry which is preliminary data.</text>
</comment>
<reference evidence="2 3" key="1">
    <citation type="journal article" date="2018" name="Nat. Genet.">
        <title>The Rosa genome provides new insights in the design of modern roses.</title>
        <authorList>
            <person name="Bendahmane M."/>
        </authorList>
    </citation>
    <scope>NUCLEOTIDE SEQUENCE [LARGE SCALE GENOMIC DNA]</scope>
    <source>
        <strain evidence="3">cv. Old Blush</strain>
    </source>
</reference>
<keyword evidence="3" id="KW-1185">Reference proteome</keyword>
<dbReference type="PANTHER" id="PTHR34130:SF8">
    <property type="entry name" value="TRANSMEMBRANE PROTEIN"/>
    <property type="match status" value="1"/>
</dbReference>
<protein>
    <submittedName>
        <fullName evidence="2">Uncharacterized protein</fullName>
    </submittedName>
</protein>
<dbReference type="AlphaFoldDB" id="A0A2P6SJM8"/>
<dbReference type="OMA" id="KFNPEME"/>
<organism evidence="2 3">
    <name type="scientific">Rosa chinensis</name>
    <name type="common">China rose</name>
    <dbReference type="NCBI Taxonomy" id="74649"/>
    <lineage>
        <taxon>Eukaryota</taxon>
        <taxon>Viridiplantae</taxon>
        <taxon>Streptophyta</taxon>
        <taxon>Embryophyta</taxon>
        <taxon>Tracheophyta</taxon>
        <taxon>Spermatophyta</taxon>
        <taxon>Magnoliopsida</taxon>
        <taxon>eudicotyledons</taxon>
        <taxon>Gunneridae</taxon>
        <taxon>Pentapetalae</taxon>
        <taxon>rosids</taxon>
        <taxon>fabids</taxon>
        <taxon>Rosales</taxon>
        <taxon>Rosaceae</taxon>
        <taxon>Rosoideae</taxon>
        <taxon>Rosoideae incertae sedis</taxon>
        <taxon>Rosa</taxon>
    </lineage>
</organism>
<gene>
    <name evidence="2" type="ORF">RchiOBHm_Chr1g0363961</name>
</gene>
<evidence type="ECO:0000256" key="1">
    <source>
        <dbReference type="SAM" id="MobiDB-lite"/>
    </source>
</evidence>
<evidence type="ECO:0000313" key="2">
    <source>
        <dbReference type="EMBL" id="PRQ58867.1"/>
    </source>
</evidence>